<feature type="domain" description="Type II methyltransferase M.TaqI-like" evidence="8">
    <location>
        <begin position="496"/>
        <end position="790"/>
    </location>
</feature>
<comment type="catalytic activity">
    <reaction evidence="7">
        <text>a 2'-deoxyadenosine in DNA + S-adenosyl-L-methionine = an N(6)-methyl-2'-deoxyadenosine in DNA + S-adenosyl-L-homocysteine + H(+)</text>
        <dbReference type="Rhea" id="RHEA:15197"/>
        <dbReference type="Rhea" id="RHEA-COMP:12418"/>
        <dbReference type="Rhea" id="RHEA-COMP:12419"/>
        <dbReference type="ChEBI" id="CHEBI:15378"/>
        <dbReference type="ChEBI" id="CHEBI:57856"/>
        <dbReference type="ChEBI" id="CHEBI:59789"/>
        <dbReference type="ChEBI" id="CHEBI:90615"/>
        <dbReference type="ChEBI" id="CHEBI:90616"/>
        <dbReference type="EC" id="2.1.1.72"/>
    </reaction>
</comment>
<dbReference type="Pfam" id="PF12950">
    <property type="entry name" value="TaqI_C"/>
    <property type="match status" value="1"/>
</dbReference>
<dbReference type="Gene3D" id="3.40.50.150">
    <property type="entry name" value="Vaccinia Virus protein VP39"/>
    <property type="match status" value="1"/>
</dbReference>
<reference evidence="10 11" key="1">
    <citation type="submission" date="2024-02" db="EMBL/GenBank/DDBJ databases">
        <title>Genome and pathogenicity analysis of Helicobacter mastomyrinus isolated from mice.</title>
        <authorList>
            <person name="Zhu L."/>
        </authorList>
    </citation>
    <scope>NUCLEOTIDE SEQUENCE [LARGE SCALE GENOMIC DNA]</scope>
    <source>
        <strain evidence="10 11">Hm-17</strain>
    </source>
</reference>
<keyword evidence="5" id="KW-0680">Restriction system</keyword>
<evidence type="ECO:0000256" key="7">
    <source>
        <dbReference type="ARBA" id="ARBA00047942"/>
    </source>
</evidence>
<dbReference type="InterPro" id="IPR025931">
    <property type="entry name" value="TaqI_C"/>
</dbReference>
<dbReference type="InterPro" id="IPR029063">
    <property type="entry name" value="SAM-dependent_MTases_sf"/>
</dbReference>
<proteinExistence type="predicted"/>
<gene>
    <name evidence="10" type="ORF">V3I05_03060</name>
</gene>
<feature type="domain" description="TaqI-like C-terminal specificity" evidence="9">
    <location>
        <begin position="913"/>
        <end position="1040"/>
    </location>
</feature>
<dbReference type="Proteomes" id="UP001434737">
    <property type="component" value="Chromosome"/>
</dbReference>
<dbReference type="EMBL" id="CP145316">
    <property type="protein sequence ID" value="XAM18674.1"/>
    <property type="molecule type" value="Genomic_DNA"/>
</dbReference>
<evidence type="ECO:0000313" key="11">
    <source>
        <dbReference type="Proteomes" id="UP001434737"/>
    </source>
</evidence>
<dbReference type="InterPro" id="IPR002052">
    <property type="entry name" value="DNA_methylase_N6_adenine_CS"/>
</dbReference>
<protein>
    <recommendedName>
        <fullName evidence="1">site-specific DNA-methyltransferase (adenine-specific)</fullName>
        <ecNumber evidence="1">2.1.1.72</ecNumber>
    </recommendedName>
</protein>
<dbReference type="PRINTS" id="PR00507">
    <property type="entry name" value="N12N6MTFRASE"/>
</dbReference>
<dbReference type="EC" id="2.1.1.72" evidence="1"/>
<organism evidence="10 11">
    <name type="scientific">Helicobacter mastomyrinus</name>
    <dbReference type="NCBI Taxonomy" id="287948"/>
    <lineage>
        <taxon>Bacteria</taxon>
        <taxon>Pseudomonadati</taxon>
        <taxon>Campylobacterota</taxon>
        <taxon>Epsilonproteobacteria</taxon>
        <taxon>Campylobacterales</taxon>
        <taxon>Helicobacteraceae</taxon>
        <taxon>Helicobacter</taxon>
    </lineage>
</organism>
<name>A0ABZ3F689_9HELI</name>
<evidence type="ECO:0000256" key="4">
    <source>
        <dbReference type="ARBA" id="ARBA00022691"/>
    </source>
</evidence>
<keyword evidence="3" id="KW-0808">Transferase</keyword>
<dbReference type="InterPro" id="IPR050953">
    <property type="entry name" value="N4_N6_ade-DNA_methylase"/>
</dbReference>
<evidence type="ECO:0000256" key="2">
    <source>
        <dbReference type="ARBA" id="ARBA00022603"/>
    </source>
</evidence>
<keyword evidence="6" id="KW-0238">DNA-binding</keyword>
<keyword evidence="4" id="KW-0949">S-adenosyl-L-methionine</keyword>
<dbReference type="InterPro" id="IPR011639">
    <property type="entry name" value="MethylTrfase_TaqI-like_dom"/>
</dbReference>
<evidence type="ECO:0000313" key="10">
    <source>
        <dbReference type="EMBL" id="XAM18674.1"/>
    </source>
</evidence>
<evidence type="ECO:0000256" key="1">
    <source>
        <dbReference type="ARBA" id="ARBA00011900"/>
    </source>
</evidence>
<evidence type="ECO:0000259" key="8">
    <source>
        <dbReference type="Pfam" id="PF07669"/>
    </source>
</evidence>
<dbReference type="PANTHER" id="PTHR33841">
    <property type="entry name" value="DNA METHYLTRANSFERASE YEEA-RELATED"/>
    <property type="match status" value="1"/>
</dbReference>
<keyword evidence="11" id="KW-1185">Reference proteome</keyword>
<dbReference type="Pfam" id="PF07669">
    <property type="entry name" value="Eco57I"/>
    <property type="match status" value="1"/>
</dbReference>
<dbReference type="GO" id="GO:0032259">
    <property type="term" value="P:methylation"/>
    <property type="evidence" value="ECO:0007669"/>
    <property type="project" value="UniProtKB-KW"/>
</dbReference>
<dbReference type="SUPFAM" id="SSF53335">
    <property type="entry name" value="S-adenosyl-L-methionine-dependent methyltransferases"/>
    <property type="match status" value="1"/>
</dbReference>
<dbReference type="PROSITE" id="PS00092">
    <property type="entry name" value="N6_MTASE"/>
    <property type="match status" value="1"/>
</dbReference>
<dbReference type="GO" id="GO:0008168">
    <property type="term" value="F:methyltransferase activity"/>
    <property type="evidence" value="ECO:0007669"/>
    <property type="project" value="UniProtKB-KW"/>
</dbReference>
<evidence type="ECO:0000256" key="3">
    <source>
        <dbReference type="ARBA" id="ARBA00022679"/>
    </source>
</evidence>
<evidence type="ECO:0000256" key="6">
    <source>
        <dbReference type="ARBA" id="ARBA00023125"/>
    </source>
</evidence>
<evidence type="ECO:0000259" key="9">
    <source>
        <dbReference type="Pfam" id="PF12950"/>
    </source>
</evidence>
<dbReference type="PANTHER" id="PTHR33841:SF1">
    <property type="entry name" value="DNA METHYLTRANSFERASE A"/>
    <property type="match status" value="1"/>
</dbReference>
<dbReference type="RefSeq" id="WP_343353969.1">
    <property type="nucleotide sequence ID" value="NZ_CP145316.1"/>
</dbReference>
<keyword evidence="2 10" id="KW-0489">Methyltransferase</keyword>
<sequence length="1197" mass="138153">MSALDTFLTQPYDYEHFKDFIIESFGSKAQNIKTEQPHLYKAGNIIKSYAKLCEPILLESDELGIFAFETQSIDAKVTLHKELSSIIKNNALDMSAILAVFYDKNDKENFRLSLVTQGYDYNLNKPAFSNPRRFSFTLGENAKIKTAKEQLQKFINTKDKSLNTLQEAFSVEPVTKEFYAKYKGLYENLSQKLSANHVVLNVLNGYEGLSETKAINAFVKKLLRRIVFLYFLQKKGWLGVAQNASYGEGDKSFLFSLFSKATQNNESFYTKYLCPLFFETLNSKRKNDYSPHFDCKIPFLNGGLFEEYKDKQGKGIETNFILAQSLENTDFKAIFDVFENYNFTIEESTPDNQEIGIDPEMLGKVFENLIDYNKSSGAFYTPREIVHFMCKNVLTRTLQERILHDESHLTQDTESPHAHKDSLYNFIFYKQSDDFIVQNAKQLTQAITSLKILDPAIGSGAFPMGMLSEILEALHTLNPSLQKQDLARYKREIIEQQIYGIDIDADAIEIAKLRFWLSIAVDEDTPSPLPNLDFKFMQGNALIESINGIEIIPSDLNAPQHQKNLLGKDENASLFDKSQTHKLEALFLQYYEPNAQKAQLKAEILAIMKEAFDERIKQIDENIQSIKANPAIKPKERAKQQEKILQYESFKHDLDTLLKDYEEHNFHTDKLFLYRFFFAPIFAQGGFDIVIGNPPYIRQEKIPNKQSLLNAFQNFQLEKFKGKSYNLANSSADIFTYFYVKSLDLLKNEGFLSFITSNKWCRAGYGKNLREFILDFKLDSHYDFNGVKIFESAQVDTAITTLQYMPNKNYALCFLSFTKEDNDISEVIKNKQWLIPQDSLSTDSFIFTSPEITALKAKIEKIGTPLKEWDISIYRGILTGYNEAFIIDSAKRDEILRNCVSENERQRTSELIKPILRGRDIKRYSYEWAGLWIIFISWHFPNTQNPKSIEENEADLAEQYPSLYNHLLYHKEKLSKRNKDETGIRYEWYCLQRYGANYYQEFEKEKIVWNPVSGEYFFTHIKETMYFNNSLFMMTIGNTSLQGVSETNNEAMKSHQSHEVPPLEASSGVWGVKGGIRGATSQFKPPCPPLKKMNDKLLYILGLMNSTLYKWLITQMTNLVETGKYAYGAKDKIEQLPIPQITESNKPLCDEIIKCVDKILEIKAKDSALDTSKLESKLDSLVYKLYNLTNDEIRLIL</sequence>
<accession>A0ABZ3F689</accession>
<evidence type="ECO:0000256" key="5">
    <source>
        <dbReference type="ARBA" id="ARBA00022747"/>
    </source>
</evidence>